<dbReference type="PANTHER" id="PTHR11511">
    <property type="entry name" value="LARVAL STORAGE PROTEIN/PHENOLOXIDASE"/>
    <property type="match status" value="1"/>
</dbReference>
<dbReference type="InterPro" id="IPR013788">
    <property type="entry name" value="Hemocyanin/hexamerin"/>
</dbReference>
<accession>A0ABD1EN11</accession>
<evidence type="ECO:0000256" key="2">
    <source>
        <dbReference type="SAM" id="SignalP"/>
    </source>
</evidence>
<feature type="domain" description="Hemocyanin middle" evidence="3">
    <location>
        <begin position="168"/>
        <end position="446"/>
    </location>
</feature>
<keyword evidence="7" id="KW-1185">Reference proteome</keyword>
<dbReference type="Pfam" id="PF03723">
    <property type="entry name" value="Hemocyanin_C"/>
    <property type="match status" value="1"/>
</dbReference>
<dbReference type="Gene3D" id="2.60.40.1520">
    <property type="entry name" value="Hemocyanin, C-terminal domain"/>
    <property type="match status" value="1"/>
</dbReference>
<evidence type="ECO:0000256" key="1">
    <source>
        <dbReference type="ARBA" id="ARBA00022761"/>
    </source>
</evidence>
<dbReference type="GO" id="GO:0045735">
    <property type="term" value="F:nutrient reservoir activity"/>
    <property type="evidence" value="ECO:0007669"/>
    <property type="project" value="UniProtKB-KW"/>
</dbReference>
<evidence type="ECO:0000259" key="5">
    <source>
        <dbReference type="Pfam" id="PF03723"/>
    </source>
</evidence>
<dbReference type="Gene3D" id="1.20.1370.10">
    <property type="entry name" value="Hemocyanin, N-terminal domain"/>
    <property type="match status" value="1"/>
</dbReference>
<reference evidence="6 7" key="1">
    <citation type="submission" date="2024-05" db="EMBL/GenBank/DDBJ databases">
        <title>Genetic variation in Jamaican populations of the coffee berry borer (Hypothenemus hampei).</title>
        <authorList>
            <person name="Errbii M."/>
            <person name="Myrie A."/>
        </authorList>
    </citation>
    <scope>NUCLEOTIDE SEQUENCE [LARGE SCALE GENOMIC DNA]</scope>
    <source>
        <strain evidence="6">JA-Hopewell-2020-01-JO</strain>
        <tissue evidence="6">Whole body</tissue>
    </source>
</reference>
<evidence type="ECO:0000313" key="7">
    <source>
        <dbReference type="Proteomes" id="UP001566132"/>
    </source>
</evidence>
<keyword evidence="2" id="KW-0732">Signal</keyword>
<dbReference type="SUPFAM" id="SSF48056">
    <property type="entry name" value="Di-copper centre-containing domain"/>
    <property type="match status" value="1"/>
</dbReference>
<dbReference type="Gene3D" id="1.10.1280.10">
    <property type="entry name" value="Di-copper center containing domain from catechol oxidase"/>
    <property type="match status" value="1"/>
</dbReference>
<evidence type="ECO:0000313" key="6">
    <source>
        <dbReference type="EMBL" id="KAL1497679.1"/>
    </source>
</evidence>
<dbReference type="Pfam" id="PF03722">
    <property type="entry name" value="Hemocyanin_N"/>
    <property type="match status" value="1"/>
</dbReference>
<sequence>MRLILVVLLVFFTVLIQSTPVTEDGGSTSQSHYKIADKDLLEKQKKVLSLFKHINQPCYDEDHLEILKTFRLEDNKDLFNDTKVVETILEYYTNGFILHKGEIFSVFTSEHLDQAIALFNLFYYAKDFDTFYKTAVVARHWVNEGLFLYTYSVAIVHRSDCYGVILPPIYEIYPNYFFSAETIHEAYRYKQSWNSEKLQQSSSWKYPGYTIHSNYSGHYLNLHPEQSLSYYLEDIGINSFYYTYFLYYPFWLNGTRYGLNNDRRGELYHFIQQQLFTRFYLERLSNGFGEIPVIDFNEPVETPYYPSLQYLSGLPFPERPQHARLSDYFYNYGYQGQSKYSLFQDYSRRIADAIDRGYVYDKHGQKVELFDEKHGYDYLSNLLQANPDSPDNYFYGPWLRYGRHLLGYSFTPLSSHKLAPSALEHLETTLRDPGFYQLYKHLLFYYTRYQSRLAPYTREQLIFPGVSIEKVSIDRLVTYFEDFFSDISQAVFYSEDELKQKENGFFVRAKQHRLNHKPFTYKIQVNSDKETRAVVKIFIGPKYDEFGRAINISHNRLNFFELDKFVYDLKNGENVIKRSSYESKFFSPDKTGFYDLYKKVLEASNDQGEFTINGQENYFTFPQRYVLPKGNHGGFPVQFYVIVYPYKAYSGNKPQEWKYYYPRPGVGGPYIDEYPLLYPFDRPIKYGQVFSEKIPNSYFYETKIYHRRDVNSLTSEE</sequence>
<name>A0ABD1EN11_HYPHA</name>
<evidence type="ECO:0000259" key="4">
    <source>
        <dbReference type="Pfam" id="PF03722"/>
    </source>
</evidence>
<feature type="domain" description="Hemocyanin N-terminal" evidence="4">
    <location>
        <begin position="41"/>
        <end position="162"/>
    </location>
</feature>
<dbReference type="InterPro" id="IPR014756">
    <property type="entry name" value="Ig_E-set"/>
</dbReference>
<dbReference type="InterPro" id="IPR008922">
    <property type="entry name" value="Di-copper_centre_dom_sf"/>
</dbReference>
<dbReference type="InterPro" id="IPR005204">
    <property type="entry name" value="Hemocyanin_N"/>
</dbReference>
<proteinExistence type="predicted"/>
<dbReference type="PROSITE" id="PS00210">
    <property type="entry name" value="HEMOCYANIN_2"/>
    <property type="match status" value="1"/>
</dbReference>
<dbReference type="SUPFAM" id="SSF81296">
    <property type="entry name" value="E set domains"/>
    <property type="match status" value="1"/>
</dbReference>
<feature type="chain" id="PRO_5044754553" evidence="2">
    <location>
        <begin position="19"/>
        <end position="717"/>
    </location>
</feature>
<dbReference type="SUPFAM" id="SSF48050">
    <property type="entry name" value="Hemocyanin, N-terminal domain"/>
    <property type="match status" value="1"/>
</dbReference>
<dbReference type="InterPro" id="IPR005203">
    <property type="entry name" value="Hemocyanin_C"/>
</dbReference>
<dbReference type="InterPro" id="IPR036697">
    <property type="entry name" value="Hemocyanin_N_sf"/>
</dbReference>
<dbReference type="PRINTS" id="PR00187">
    <property type="entry name" value="HAEMOCYANIN"/>
</dbReference>
<dbReference type="InterPro" id="IPR037020">
    <property type="entry name" value="Hemocyanin_C_sf"/>
</dbReference>
<organism evidence="6 7">
    <name type="scientific">Hypothenemus hampei</name>
    <name type="common">Coffee berry borer</name>
    <dbReference type="NCBI Taxonomy" id="57062"/>
    <lineage>
        <taxon>Eukaryota</taxon>
        <taxon>Metazoa</taxon>
        <taxon>Ecdysozoa</taxon>
        <taxon>Arthropoda</taxon>
        <taxon>Hexapoda</taxon>
        <taxon>Insecta</taxon>
        <taxon>Pterygota</taxon>
        <taxon>Neoptera</taxon>
        <taxon>Endopterygota</taxon>
        <taxon>Coleoptera</taxon>
        <taxon>Polyphaga</taxon>
        <taxon>Cucujiformia</taxon>
        <taxon>Curculionidae</taxon>
        <taxon>Scolytinae</taxon>
        <taxon>Hypothenemus</taxon>
    </lineage>
</organism>
<dbReference type="InterPro" id="IPR000896">
    <property type="entry name" value="Hemocyanin/hexamerin_mid_dom"/>
</dbReference>
<dbReference type="EMBL" id="JBDJPC010000006">
    <property type="protein sequence ID" value="KAL1497679.1"/>
    <property type="molecule type" value="Genomic_DNA"/>
</dbReference>
<feature type="signal peptide" evidence="2">
    <location>
        <begin position="1"/>
        <end position="18"/>
    </location>
</feature>
<dbReference type="PANTHER" id="PTHR11511:SF5">
    <property type="entry name" value="FAT-BODY PROTEIN 1-RELATED"/>
    <property type="match status" value="1"/>
</dbReference>
<gene>
    <name evidence="6" type="ORF">ABEB36_008600</name>
</gene>
<comment type="caution">
    <text evidence="6">The sequence shown here is derived from an EMBL/GenBank/DDBJ whole genome shotgun (WGS) entry which is preliminary data.</text>
</comment>
<dbReference type="GO" id="GO:0005615">
    <property type="term" value="C:extracellular space"/>
    <property type="evidence" value="ECO:0007669"/>
    <property type="project" value="UniProtKB-ARBA"/>
</dbReference>
<feature type="domain" description="Hemocyanin C-terminal" evidence="5">
    <location>
        <begin position="455"/>
        <end position="706"/>
    </location>
</feature>
<dbReference type="AlphaFoldDB" id="A0ABD1EN11"/>
<protein>
    <submittedName>
        <fullName evidence="6">Uncharacterized protein</fullName>
    </submittedName>
</protein>
<dbReference type="Proteomes" id="UP001566132">
    <property type="component" value="Unassembled WGS sequence"/>
</dbReference>
<keyword evidence="1" id="KW-0758">Storage protein</keyword>
<dbReference type="Pfam" id="PF00372">
    <property type="entry name" value="Hemocyanin_M"/>
    <property type="match status" value="1"/>
</dbReference>
<evidence type="ECO:0000259" key="3">
    <source>
        <dbReference type="Pfam" id="PF00372"/>
    </source>
</evidence>